<accession>A6IJI0</accession>
<organism evidence="1 2">
    <name type="scientific">Rattus norvegicus</name>
    <name type="common">Rat</name>
    <dbReference type="NCBI Taxonomy" id="10116"/>
    <lineage>
        <taxon>Eukaryota</taxon>
        <taxon>Metazoa</taxon>
        <taxon>Chordata</taxon>
        <taxon>Craniata</taxon>
        <taxon>Vertebrata</taxon>
        <taxon>Euteleostomi</taxon>
        <taxon>Mammalia</taxon>
        <taxon>Eutheria</taxon>
        <taxon>Euarchontoglires</taxon>
        <taxon>Glires</taxon>
        <taxon>Rodentia</taxon>
        <taxon>Myomorpha</taxon>
        <taxon>Muroidea</taxon>
        <taxon>Muridae</taxon>
        <taxon>Murinae</taxon>
        <taxon>Rattus</taxon>
    </lineage>
</organism>
<dbReference type="EMBL" id="CH473963">
    <property type="protein sequence ID" value="EDL99893.1"/>
    <property type="molecule type" value="Genomic_DNA"/>
</dbReference>
<dbReference type="AlphaFoldDB" id="A6IJI0"/>
<sequence>MAAADVGTPLQTVLLKTRQNQLTRMQLPLPYEPWVRLNLMEGLHPRNVAHKSPGWIHAQKKKIRLPH</sequence>
<proteinExistence type="predicted"/>
<evidence type="ECO:0000313" key="2">
    <source>
        <dbReference type="Proteomes" id="UP000234681"/>
    </source>
</evidence>
<feature type="non-terminal residue" evidence="1">
    <location>
        <position position="67"/>
    </location>
</feature>
<name>A6IJI0_RAT</name>
<gene>
    <name evidence="1" type="ORF">rCG_35726</name>
</gene>
<reference evidence="2" key="1">
    <citation type="submission" date="2005-09" db="EMBL/GenBank/DDBJ databases">
        <authorList>
            <person name="Mural R.J."/>
            <person name="Li P.W."/>
            <person name="Adams M.D."/>
            <person name="Amanatides P.G."/>
            <person name="Baden-Tillson H."/>
            <person name="Barnstead M."/>
            <person name="Chin S.H."/>
            <person name="Dew I."/>
            <person name="Evans C.A."/>
            <person name="Ferriera S."/>
            <person name="Flanigan M."/>
            <person name="Fosler C."/>
            <person name="Glodek A."/>
            <person name="Gu Z."/>
            <person name="Holt R.A."/>
            <person name="Jennings D."/>
            <person name="Kraft C.L."/>
            <person name="Lu F."/>
            <person name="Nguyen T."/>
            <person name="Nusskern D.R."/>
            <person name="Pfannkoch C.M."/>
            <person name="Sitter C."/>
            <person name="Sutton G.G."/>
            <person name="Venter J.C."/>
            <person name="Wang Z."/>
            <person name="Woodage T."/>
            <person name="Zheng X.H."/>
            <person name="Zhong F."/>
        </authorList>
    </citation>
    <scope>NUCLEOTIDE SEQUENCE [LARGE SCALE GENOMIC DNA]</scope>
    <source>
        <strain>BN</strain>
        <strain evidence="2">Sprague-Dawley</strain>
    </source>
</reference>
<dbReference type="Proteomes" id="UP000234681">
    <property type="component" value="Chromosome 14"/>
</dbReference>
<protein>
    <submittedName>
        <fullName evidence="1">RCG35726</fullName>
    </submittedName>
</protein>
<evidence type="ECO:0000313" key="1">
    <source>
        <dbReference type="EMBL" id="EDL99893.1"/>
    </source>
</evidence>